<dbReference type="InterPro" id="IPR024165">
    <property type="entry name" value="Kan/Strep_kinase"/>
</dbReference>
<keyword evidence="7 10" id="KW-0067">ATP-binding</keyword>
<accession>A0A365XYB6</accession>
<evidence type="ECO:0000256" key="3">
    <source>
        <dbReference type="ARBA" id="ARBA00017903"/>
    </source>
</evidence>
<keyword evidence="5 10" id="KW-0547">Nucleotide-binding</keyword>
<dbReference type="PIRSF" id="PIRSF000706">
    <property type="entry name" value="Kanamycin_kin"/>
    <property type="match status" value="1"/>
</dbReference>
<evidence type="ECO:0000256" key="6">
    <source>
        <dbReference type="ARBA" id="ARBA00022777"/>
    </source>
</evidence>
<comment type="catalytic activity">
    <reaction evidence="9">
        <text>kanamycin A + ATP = kanamycin 3'-phosphate + ADP + H(+)</text>
        <dbReference type="Rhea" id="RHEA:24256"/>
        <dbReference type="ChEBI" id="CHEBI:15378"/>
        <dbReference type="ChEBI" id="CHEBI:30616"/>
        <dbReference type="ChEBI" id="CHEBI:57909"/>
        <dbReference type="ChEBI" id="CHEBI:58214"/>
        <dbReference type="ChEBI" id="CHEBI:456216"/>
        <dbReference type="EC" id="2.7.1.95"/>
    </reaction>
</comment>
<evidence type="ECO:0000256" key="10">
    <source>
        <dbReference type="PIRNR" id="PIRNR000706"/>
    </source>
</evidence>
<evidence type="ECO:0000256" key="7">
    <source>
        <dbReference type="ARBA" id="ARBA00022840"/>
    </source>
</evidence>
<dbReference type="OrthoDB" id="3806873at2"/>
<feature type="domain" description="Aminoglycoside phosphotransferase" evidence="13">
    <location>
        <begin position="27"/>
        <end position="239"/>
    </location>
</feature>
<proteinExistence type="inferred from homology"/>
<evidence type="ECO:0000256" key="4">
    <source>
        <dbReference type="ARBA" id="ARBA00022679"/>
    </source>
</evidence>
<feature type="active site" description="Proton acceptor" evidence="11">
    <location>
        <position position="188"/>
    </location>
</feature>
<dbReference type="PANTHER" id="PTHR21310:SF41">
    <property type="entry name" value="3'-PHOSPHOTRANSFERASE, PUTATIVE-RELATED"/>
    <property type="match status" value="1"/>
</dbReference>
<dbReference type="InterPro" id="IPR011009">
    <property type="entry name" value="Kinase-like_dom_sf"/>
</dbReference>
<organism evidence="14 15">
    <name type="scientific">Chitinophaga flava</name>
    <dbReference type="NCBI Taxonomy" id="2259036"/>
    <lineage>
        <taxon>Bacteria</taxon>
        <taxon>Pseudomonadati</taxon>
        <taxon>Bacteroidota</taxon>
        <taxon>Chitinophagia</taxon>
        <taxon>Chitinophagales</taxon>
        <taxon>Chitinophagaceae</taxon>
        <taxon>Chitinophaga</taxon>
    </lineage>
</organism>
<dbReference type="AlphaFoldDB" id="A0A365XYB6"/>
<dbReference type="GO" id="GO:0005524">
    <property type="term" value="F:ATP binding"/>
    <property type="evidence" value="ECO:0007669"/>
    <property type="project" value="UniProtKB-KW"/>
</dbReference>
<evidence type="ECO:0000259" key="13">
    <source>
        <dbReference type="Pfam" id="PF01636"/>
    </source>
</evidence>
<evidence type="ECO:0000256" key="9">
    <source>
        <dbReference type="ARBA" id="ARBA00048925"/>
    </source>
</evidence>
<dbReference type="RefSeq" id="WP_113613819.1">
    <property type="nucleotide sequence ID" value="NZ_QFFJ01000001.1"/>
</dbReference>
<dbReference type="Gene3D" id="3.90.1200.10">
    <property type="match status" value="1"/>
</dbReference>
<name>A0A365XYB6_9BACT</name>
<evidence type="ECO:0000256" key="12">
    <source>
        <dbReference type="PIRSR" id="PIRSR000706-2"/>
    </source>
</evidence>
<dbReference type="InterPro" id="IPR051678">
    <property type="entry name" value="AGP_Transferase"/>
</dbReference>
<evidence type="ECO:0000256" key="2">
    <source>
        <dbReference type="ARBA" id="ARBA00012193"/>
    </source>
</evidence>
<feature type="binding site" evidence="12">
    <location>
        <position position="206"/>
    </location>
    <ligand>
        <name>Mg(2+)</name>
        <dbReference type="ChEBI" id="CHEBI:18420"/>
    </ligand>
</feature>
<keyword evidence="6 10" id="KW-0418">Kinase</keyword>
<evidence type="ECO:0000256" key="5">
    <source>
        <dbReference type="ARBA" id="ARBA00022741"/>
    </source>
</evidence>
<dbReference type="PANTHER" id="PTHR21310">
    <property type="entry name" value="AMINOGLYCOSIDE PHOSPHOTRANSFERASE-RELATED-RELATED"/>
    <property type="match status" value="1"/>
</dbReference>
<dbReference type="SUPFAM" id="SSF56112">
    <property type="entry name" value="Protein kinase-like (PK-like)"/>
    <property type="match status" value="1"/>
</dbReference>
<evidence type="ECO:0000313" key="15">
    <source>
        <dbReference type="Proteomes" id="UP000253410"/>
    </source>
</evidence>
<evidence type="ECO:0000256" key="8">
    <source>
        <dbReference type="ARBA" id="ARBA00023251"/>
    </source>
</evidence>
<dbReference type="Pfam" id="PF01636">
    <property type="entry name" value="APH"/>
    <property type="match status" value="1"/>
</dbReference>
<dbReference type="GO" id="GO:0008910">
    <property type="term" value="F:kanamycin kinase activity"/>
    <property type="evidence" value="ECO:0007669"/>
    <property type="project" value="UniProtKB-EC"/>
</dbReference>
<evidence type="ECO:0000256" key="1">
    <source>
        <dbReference type="ARBA" id="ARBA00006219"/>
    </source>
</evidence>
<sequence>MNDHNTHLSAFPADLAHLLAGMQRDQIDIGLSTASVHRYFSDRSVFYLKIQPAGNGLLQEYEVMTWLQDKLPVPPILYFGSHQQTEYLLTAAIEGEMLCSPSYLDNPELTVKLLADGIKLLSAVPTSNCPFHHHLDKKLRAAAYNVQHQLVDTTDWENNNRFATPQALLDYLIAHQPAAYTPTFTHGDYCLPNIFGKQGRVSGFIDIGGAGIADIYQDIALCVRSLNHNFGSDDYAALFFEMLNMQPDKERIEYYILLDELF</sequence>
<dbReference type="InterPro" id="IPR002575">
    <property type="entry name" value="Aminoglycoside_PTrfase"/>
</dbReference>
<protein>
    <recommendedName>
        <fullName evidence="3">Aminoglycoside 3'-phosphotransferase</fullName>
        <ecNumber evidence="2">2.7.1.95</ecNumber>
    </recommendedName>
</protein>
<dbReference type="Proteomes" id="UP000253410">
    <property type="component" value="Unassembled WGS sequence"/>
</dbReference>
<gene>
    <name evidence="14" type="ORF">DF182_00935</name>
</gene>
<dbReference type="EMBL" id="QFFJ01000001">
    <property type="protein sequence ID" value="RBL91220.1"/>
    <property type="molecule type" value="Genomic_DNA"/>
</dbReference>
<keyword evidence="15" id="KW-1185">Reference proteome</keyword>
<keyword evidence="4 10" id="KW-0808">Transferase</keyword>
<evidence type="ECO:0000256" key="11">
    <source>
        <dbReference type="PIRSR" id="PIRSR000706-1"/>
    </source>
</evidence>
<keyword evidence="8 10" id="KW-0046">Antibiotic resistance</keyword>
<dbReference type="EC" id="2.7.1.95" evidence="2"/>
<dbReference type="NCBIfam" id="NF033068">
    <property type="entry name" value="APH_3p"/>
    <property type="match status" value="1"/>
</dbReference>
<feature type="binding site" evidence="12">
    <location>
        <position position="193"/>
    </location>
    <ligand>
        <name>Mg(2+)</name>
        <dbReference type="ChEBI" id="CHEBI:18420"/>
    </ligand>
</feature>
<keyword evidence="12" id="KW-0460">Magnesium</keyword>
<dbReference type="GO" id="GO:0046872">
    <property type="term" value="F:metal ion binding"/>
    <property type="evidence" value="ECO:0007669"/>
    <property type="project" value="UniProtKB-KW"/>
</dbReference>
<comment type="similarity">
    <text evidence="1 10">Belongs to the aminoglycoside phosphotransferase family.</text>
</comment>
<dbReference type="Gene3D" id="3.30.200.20">
    <property type="entry name" value="Phosphorylase Kinase, domain 1"/>
    <property type="match status" value="1"/>
</dbReference>
<keyword evidence="12" id="KW-0479">Metal-binding</keyword>
<evidence type="ECO:0000313" key="14">
    <source>
        <dbReference type="EMBL" id="RBL91220.1"/>
    </source>
</evidence>
<comment type="caution">
    <text evidence="14">The sequence shown here is derived from an EMBL/GenBank/DDBJ whole genome shotgun (WGS) entry which is preliminary data.</text>
</comment>
<dbReference type="CDD" id="cd05150">
    <property type="entry name" value="APH"/>
    <property type="match status" value="1"/>
</dbReference>
<dbReference type="GO" id="GO:0046677">
    <property type="term" value="P:response to antibiotic"/>
    <property type="evidence" value="ECO:0007669"/>
    <property type="project" value="UniProtKB-KW"/>
</dbReference>
<reference evidence="14 15" key="1">
    <citation type="submission" date="2018-05" db="EMBL/GenBank/DDBJ databases">
        <title>Chitinophaga sp. K3CV102501T nov., isolated from isolated from a monsoon evergreen broad-leaved forest soil.</title>
        <authorList>
            <person name="Lv Y."/>
        </authorList>
    </citation>
    <scope>NUCLEOTIDE SEQUENCE [LARGE SCALE GENOMIC DNA]</scope>
    <source>
        <strain evidence="14 15">GDMCC 1.1325</strain>
    </source>
</reference>